<protein>
    <submittedName>
        <fullName evidence="2">Uncharacterized protein</fullName>
    </submittedName>
</protein>
<proteinExistence type="predicted"/>
<feature type="region of interest" description="Disordered" evidence="1">
    <location>
        <begin position="1"/>
        <end position="76"/>
    </location>
</feature>
<gene>
    <name evidence="2" type="ORF">N7449_005238</name>
</gene>
<name>A0A9W9MKS5_9EURO</name>
<keyword evidence="3" id="KW-1185">Reference proteome</keyword>
<accession>A0A9W9MKS5</accession>
<evidence type="ECO:0000256" key="1">
    <source>
        <dbReference type="SAM" id="MobiDB-lite"/>
    </source>
</evidence>
<reference evidence="2" key="1">
    <citation type="submission" date="2022-11" db="EMBL/GenBank/DDBJ databases">
        <authorList>
            <person name="Petersen C."/>
        </authorList>
    </citation>
    <scope>NUCLEOTIDE SEQUENCE</scope>
    <source>
        <strain evidence="2">IBT 20477</strain>
    </source>
</reference>
<sequence>MAFKTLEGLNGQLRQEMERRQRLAVLSGRERSPPPTLPAPLSRKGSLKSATKETIVPGKGPAAAKDTTIPDEGPTTGVAEREAPACLVGHTMIWRTCLLSEAVECCESRLGELYLEPLTSSPGDFSGRTAVAYFSPQRETVDRYAMYKKHRFSIAELAILQVAVPDSLVQSLSINYLWADGDESQSWKKVIWSCRRGERLPKDLRYMGNKDLWIEHIAKSTNAKFAAMESYTQIQYSDALVVQIDGERRNAIQWVFYSDHAEELFAQCCKGKTWIHSIGKLVEASK</sequence>
<reference evidence="2" key="2">
    <citation type="journal article" date="2023" name="IMA Fungus">
        <title>Comparative genomic study of the Penicillium genus elucidates a diverse pangenome and 15 lateral gene transfer events.</title>
        <authorList>
            <person name="Petersen C."/>
            <person name="Sorensen T."/>
            <person name="Nielsen M.R."/>
            <person name="Sondergaard T.E."/>
            <person name="Sorensen J.L."/>
            <person name="Fitzpatrick D.A."/>
            <person name="Frisvad J.C."/>
            <person name="Nielsen K.L."/>
        </authorList>
    </citation>
    <scope>NUCLEOTIDE SEQUENCE</scope>
    <source>
        <strain evidence="2">IBT 20477</strain>
    </source>
</reference>
<dbReference type="EMBL" id="JAPQKQ010000003">
    <property type="protein sequence ID" value="KAJ5203159.1"/>
    <property type="molecule type" value="Genomic_DNA"/>
</dbReference>
<comment type="caution">
    <text evidence="2">The sequence shown here is derived from an EMBL/GenBank/DDBJ whole genome shotgun (WGS) entry which is preliminary data.</text>
</comment>
<organism evidence="2 3">
    <name type="scientific">Penicillium cf. viridicatum</name>
    <dbReference type="NCBI Taxonomy" id="2972119"/>
    <lineage>
        <taxon>Eukaryota</taxon>
        <taxon>Fungi</taxon>
        <taxon>Dikarya</taxon>
        <taxon>Ascomycota</taxon>
        <taxon>Pezizomycotina</taxon>
        <taxon>Eurotiomycetes</taxon>
        <taxon>Eurotiomycetidae</taxon>
        <taxon>Eurotiales</taxon>
        <taxon>Aspergillaceae</taxon>
        <taxon>Penicillium</taxon>
    </lineage>
</organism>
<dbReference type="OrthoDB" id="5429780at2759"/>
<evidence type="ECO:0000313" key="3">
    <source>
        <dbReference type="Proteomes" id="UP001150942"/>
    </source>
</evidence>
<dbReference type="Proteomes" id="UP001150942">
    <property type="component" value="Unassembled WGS sequence"/>
</dbReference>
<evidence type="ECO:0000313" key="2">
    <source>
        <dbReference type="EMBL" id="KAJ5203159.1"/>
    </source>
</evidence>
<dbReference type="AlphaFoldDB" id="A0A9W9MKS5"/>